<keyword evidence="5" id="KW-0808">Transferase</keyword>
<evidence type="ECO:0000313" key="5">
    <source>
        <dbReference type="EMBL" id="SEH30800.1"/>
    </source>
</evidence>
<sequence length="260" mass="28153">MAERKRVDQLLVDRGLVESRARAQALVLAGLVFSGDRRVDKPGTAVAEDYPLTLKGQDHPWVSRGGLKLAHAIETFAIDPSGKTAIDVGVSTGGFTDVLLTHGAAKVYAVDVGHGQLAWKLRTDPRVVVMERTNARHLTSAEIPEPVDLVVCDASFIGLETVLPAAMALTRPGAILAALIKPQFEVGKGRVGKGGVVREPELHQEVCERIRDWLSSRPGWRVEGISESPIQGPEGNREFLIVGRRDQSDEPQENPIITKG</sequence>
<dbReference type="CDD" id="cd02440">
    <property type="entry name" value="AdoMet_MTases"/>
    <property type="match status" value="1"/>
</dbReference>
<dbReference type="SUPFAM" id="SSF53335">
    <property type="entry name" value="S-adenosyl-L-methionine-dependent methyltransferases"/>
    <property type="match status" value="1"/>
</dbReference>
<dbReference type="Proteomes" id="UP000182983">
    <property type="component" value="Unassembled WGS sequence"/>
</dbReference>
<dbReference type="PIRSF" id="PIRSF005578">
    <property type="entry name" value="TlyA"/>
    <property type="match status" value="1"/>
</dbReference>
<dbReference type="RefSeq" id="WP_074766110.1">
    <property type="nucleotide sequence ID" value="NZ_FNWO01000003.1"/>
</dbReference>
<dbReference type="PANTHER" id="PTHR32319:SF0">
    <property type="entry name" value="BACTERIAL HEMOLYSIN-LIKE PROTEIN"/>
    <property type="match status" value="1"/>
</dbReference>
<evidence type="ECO:0000256" key="1">
    <source>
        <dbReference type="ARBA" id="ARBA00022884"/>
    </source>
</evidence>
<dbReference type="InterPro" id="IPR029063">
    <property type="entry name" value="SAM-dependent_MTases_sf"/>
</dbReference>
<dbReference type="PROSITE" id="PS50889">
    <property type="entry name" value="S4"/>
    <property type="match status" value="1"/>
</dbReference>
<organism evidence="5 6">
    <name type="scientific">Magnetospirillum fulvum</name>
    <name type="common">Rhodospirillum fulvum</name>
    <dbReference type="NCBI Taxonomy" id="1082"/>
    <lineage>
        <taxon>Bacteria</taxon>
        <taxon>Pseudomonadati</taxon>
        <taxon>Pseudomonadota</taxon>
        <taxon>Alphaproteobacteria</taxon>
        <taxon>Rhodospirillales</taxon>
        <taxon>Rhodospirillaceae</taxon>
        <taxon>Magnetospirillum</taxon>
    </lineage>
</organism>
<keyword evidence="6" id="KW-1185">Reference proteome</keyword>
<proteinExistence type="inferred from homology"/>
<dbReference type="SMART" id="SM00363">
    <property type="entry name" value="S4"/>
    <property type="match status" value="1"/>
</dbReference>
<evidence type="ECO:0000259" key="4">
    <source>
        <dbReference type="SMART" id="SM00363"/>
    </source>
</evidence>
<keyword evidence="1 3" id="KW-0694">RNA-binding</keyword>
<dbReference type="InterPro" id="IPR047048">
    <property type="entry name" value="TlyA"/>
</dbReference>
<name>A0A1H6H9K1_MAGFU</name>
<dbReference type="Gene3D" id="3.10.290.10">
    <property type="entry name" value="RNA-binding S4 domain"/>
    <property type="match status" value="1"/>
</dbReference>
<evidence type="ECO:0000313" key="6">
    <source>
        <dbReference type="Proteomes" id="UP000182983"/>
    </source>
</evidence>
<dbReference type="InterPro" id="IPR004538">
    <property type="entry name" value="Hemolysin_A/TlyA"/>
</dbReference>
<dbReference type="PANTHER" id="PTHR32319">
    <property type="entry name" value="BACTERIAL HEMOLYSIN-LIKE PROTEIN"/>
    <property type="match status" value="1"/>
</dbReference>
<comment type="similarity">
    <text evidence="2">Belongs to the TlyA family.</text>
</comment>
<dbReference type="SUPFAM" id="SSF55174">
    <property type="entry name" value="Alpha-L RNA-binding motif"/>
    <property type="match status" value="1"/>
</dbReference>
<dbReference type="GO" id="GO:0008168">
    <property type="term" value="F:methyltransferase activity"/>
    <property type="evidence" value="ECO:0007669"/>
    <property type="project" value="UniProtKB-KW"/>
</dbReference>
<accession>A0A1H6H9K1</accession>
<evidence type="ECO:0000256" key="3">
    <source>
        <dbReference type="PROSITE-ProRule" id="PRU00182"/>
    </source>
</evidence>
<dbReference type="Gene3D" id="3.40.50.150">
    <property type="entry name" value="Vaccinia Virus protein VP39"/>
    <property type="match status" value="1"/>
</dbReference>
<dbReference type="NCBIfam" id="TIGR00478">
    <property type="entry name" value="tly"/>
    <property type="match status" value="1"/>
</dbReference>
<dbReference type="Pfam" id="PF01728">
    <property type="entry name" value="FtsJ"/>
    <property type="match status" value="1"/>
</dbReference>
<dbReference type="OrthoDB" id="9784736at2"/>
<dbReference type="Pfam" id="PF01479">
    <property type="entry name" value="S4"/>
    <property type="match status" value="1"/>
</dbReference>
<feature type="domain" description="RNA-binding S4" evidence="4">
    <location>
        <begin position="5"/>
        <end position="67"/>
    </location>
</feature>
<reference evidence="6" key="1">
    <citation type="submission" date="2016-10" db="EMBL/GenBank/DDBJ databases">
        <authorList>
            <person name="Varghese N."/>
            <person name="Submissions S."/>
        </authorList>
    </citation>
    <scope>NUCLEOTIDE SEQUENCE [LARGE SCALE GENOMIC DNA]</scope>
    <source>
        <strain evidence="6">DSM 13234</strain>
    </source>
</reference>
<dbReference type="InterPro" id="IPR002877">
    <property type="entry name" value="RNA_MeTrfase_FtsJ_dom"/>
</dbReference>
<keyword evidence="5" id="KW-0489">Methyltransferase</keyword>
<dbReference type="AlphaFoldDB" id="A0A1H6H9K1"/>
<evidence type="ECO:0000256" key="2">
    <source>
        <dbReference type="ARBA" id="ARBA00029460"/>
    </source>
</evidence>
<dbReference type="EMBL" id="FNWO01000003">
    <property type="protein sequence ID" value="SEH30800.1"/>
    <property type="molecule type" value="Genomic_DNA"/>
</dbReference>
<dbReference type="CDD" id="cd00165">
    <property type="entry name" value="S4"/>
    <property type="match status" value="1"/>
</dbReference>
<dbReference type="InterPro" id="IPR036986">
    <property type="entry name" value="S4_RNA-bd_sf"/>
</dbReference>
<protein>
    <submittedName>
        <fullName evidence="5">23S rRNA (Cytidine1920-2'-O)/16S rRNA (Cytidine1409-2'-O)-methyltransferase</fullName>
    </submittedName>
</protein>
<gene>
    <name evidence="5" type="ORF">SAMN04244559_00977</name>
</gene>
<dbReference type="GO" id="GO:0003723">
    <property type="term" value="F:RNA binding"/>
    <property type="evidence" value="ECO:0007669"/>
    <property type="project" value="UniProtKB-KW"/>
</dbReference>
<dbReference type="InterPro" id="IPR002942">
    <property type="entry name" value="S4_RNA-bd"/>
</dbReference>
<dbReference type="GO" id="GO:0032259">
    <property type="term" value="P:methylation"/>
    <property type="evidence" value="ECO:0007669"/>
    <property type="project" value="UniProtKB-KW"/>
</dbReference>